<evidence type="ECO:0008006" key="2">
    <source>
        <dbReference type="Google" id="ProtNLM"/>
    </source>
</evidence>
<organism evidence="1">
    <name type="scientific">hydrocarbon metagenome</name>
    <dbReference type="NCBI Taxonomy" id="938273"/>
    <lineage>
        <taxon>unclassified sequences</taxon>
        <taxon>metagenomes</taxon>
        <taxon>ecological metagenomes</taxon>
    </lineage>
</organism>
<dbReference type="AlphaFoldDB" id="A0A0W8FH01"/>
<name>A0A0W8FH01_9ZZZZ</name>
<gene>
    <name evidence="1" type="ORF">ASZ90_010088</name>
</gene>
<reference evidence="1" key="1">
    <citation type="journal article" date="2015" name="Proc. Natl. Acad. Sci. U.S.A.">
        <title>Networks of energetic and metabolic interactions define dynamics in microbial communities.</title>
        <authorList>
            <person name="Embree M."/>
            <person name="Liu J.K."/>
            <person name="Al-Bassam M.M."/>
            <person name="Zengler K."/>
        </authorList>
    </citation>
    <scope>NUCLEOTIDE SEQUENCE</scope>
</reference>
<evidence type="ECO:0000313" key="1">
    <source>
        <dbReference type="EMBL" id="KUG20184.1"/>
    </source>
</evidence>
<protein>
    <recommendedName>
        <fullName evidence="2">Transposase zinc-ribbon domain-containing protein</fullName>
    </recommendedName>
</protein>
<proteinExistence type="predicted"/>
<accession>A0A0W8FH01</accession>
<comment type="caution">
    <text evidence="1">The sequence shown here is derived from an EMBL/GenBank/DDBJ whole genome shotgun (WGS) entry which is preliminary data.</text>
</comment>
<sequence>MLHCPVCNSTEVYAVVGGYAGFIYRCKTCGYRGSFIVEYDTEEEERKRS</sequence>
<dbReference type="EMBL" id="LNQE01001217">
    <property type="protein sequence ID" value="KUG20184.1"/>
    <property type="molecule type" value="Genomic_DNA"/>
</dbReference>